<evidence type="ECO:0000256" key="5">
    <source>
        <dbReference type="ARBA" id="ARBA00022949"/>
    </source>
</evidence>
<feature type="chain" id="PRO_5042226176" description="Gnk2-homologous domain-containing protein" evidence="9">
    <location>
        <begin position="30"/>
        <end position="177"/>
    </location>
</feature>
<reference evidence="11" key="1">
    <citation type="journal article" date="2023" name="bioRxiv">
        <title>Improved chromosome-level genome assembly for marigold (Tagetes erecta).</title>
        <authorList>
            <person name="Jiang F."/>
            <person name="Yuan L."/>
            <person name="Wang S."/>
            <person name="Wang H."/>
            <person name="Xu D."/>
            <person name="Wang A."/>
            <person name="Fan W."/>
        </authorList>
    </citation>
    <scope>NUCLEOTIDE SEQUENCE</scope>
    <source>
        <strain evidence="11">WSJ</strain>
        <tissue evidence="11">Leaf</tissue>
    </source>
</reference>
<evidence type="ECO:0000256" key="7">
    <source>
        <dbReference type="ARBA" id="ARBA00024184"/>
    </source>
</evidence>
<comment type="subcellular location">
    <subcellularLocation>
        <location evidence="7">Cell junction</location>
        <location evidence="7">Plasmodesma</location>
    </subcellularLocation>
    <subcellularLocation>
        <location evidence="1">Cell membrane</location>
        <topology evidence="1">Single-pass type I membrane protein</topology>
    </subcellularLocation>
</comment>
<evidence type="ECO:0000256" key="2">
    <source>
        <dbReference type="ARBA" id="ARBA00022581"/>
    </source>
</evidence>
<keyword evidence="3 9" id="KW-0732">Signal</keyword>
<feature type="domain" description="Gnk2-homologous" evidence="10">
    <location>
        <begin position="36"/>
        <end position="138"/>
    </location>
</feature>
<comment type="caution">
    <text evidence="11">The sequence shown here is derived from an EMBL/GenBank/DDBJ whole genome shotgun (WGS) entry which is preliminary data.</text>
</comment>
<dbReference type="GO" id="GO:0005886">
    <property type="term" value="C:plasma membrane"/>
    <property type="evidence" value="ECO:0007669"/>
    <property type="project" value="UniProtKB-SubCell"/>
</dbReference>
<evidence type="ECO:0000313" key="11">
    <source>
        <dbReference type="EMBL" id="KAK1421480.1"/>
    </source>
</evidence>
<evidence type="ECO:0000256" key="9">
    <source>
        <dbReference type="SAM" id="SignalP"/>
    </source>
</evidence>
<dbReference type="GO" id="GO:0009506">
    <property type="term" value="C:plasmodesma"/>
    <property type="evidence" value="ECO:0007669"/>
    <property type="project" value="UniProtKB-SubCell"/>
</dbReference>
<dbReference type="EMBL" id="JAUHHV010000006">
    <property type="protein sequence ID" value="KAK1421480.1"/>
    <property type="molecule type" value="Genomic_DNA"/>
</dbReference>
<comment type="similarity">
    <text evidence="8">Belongs to the cysteine-rich repeat secretory protein family. Plasmodesmata-located proteins (PDLD) subfamily.</text>
</comment>
<proteinExistence type="inferred from homology"/>
<dbReference type="AlphaFoldDB" id="A0AAD8KKW9"/>
<dbReference type="InterPro" id="IPR002902">
    <property type="entry name" value="GNK2"/>
</dbReference>
<accession>A0AAD8KKW9</accession>
<evidence type="ECO:0000256" key="3">
    <source>
        <dbReference type="ARBA" id="ARBA00022729"/>
    </source>
</evidence>
<evidence type="ECO:0000313" key="12">
    <source>
        <dbReference type="Proteomes" id="UP001229421"/>
    </source>
</evidence>
<keyword evidence="2" id="KW-0945">Host-virus interaction</keyword>
<dbReference type="InterPro" id="IPR051378">
    <property type="entry name" value="Cell2Cell_Antifungal"/>
</dbReference>
<name>A0AAD8KKW9_TARER</name>
<dbReference type="PANTHER" id="PTHR32080:SF52">
    <property type="entry name" value="NON-SPECIFIC SERINE_THREONINE PROTEIN KINASE"/>
    <property type="match status" value="1"/>
</dbReference>
<evidence type="ECO:0000256" key="4">
    <source>
        <dbReference type="ARBA" id="ARBA00022737"/>
    </source>
</evidence>
<keyword evidence="5" id="KW-0965">Cell junction</keyword>
<dbReference type="Gene3D" id="3.30.430.20">
    <property type="entry name" value="Gnk2 domain, C-X8-C-X2-C motif"/>
    <property type="match status" value="1"/>
</dbReference>
<dbReference type="Proteomes" id="UP001229421">
    <property type="component" value="Unassembled WGS sequence"/>
</dbReference>
<dbReference type="PROSITE" id="PS51473">
    <property type="entry name" value="GNK2"/>
    <property type="match status" value="1"/>
</dbReference>
<gene>
    <name evidence="11" type="ORF">QVD17_23839</name>
</gene>
<sequence length="177" mass="19772">MSVHTMISSSIFATLVVVFILTATQLVASQSRNMNNTLLRKYCRSDVSANGDSYLINMNITFSSLRRQLSVPRVYYAFDQTNTGEFVYAFALCREYLSTSQCLACFDSAVNETKSCGIADGGNMIYDDCSIRYENFRTYFDNAAVIVDDVARPSQVCNNDTTSLPITMFNQVATPKQ</sequence>
<evidence type="ECO:0000256" key="1">
    <source>
        <dbReference type="ARBA" id="ARBA00004251"/>
    </source>
</evidence>
<protein>
    <recommendedName>
        <fullName evidence="10">Gnk2-homologous domain-containing protein</fullName>
    </recommendedName>
</protein>
<dbReference type="PANTHER" id="PTHR32080">
    <property type="entry name" value="ANTIFUNGAL PROTEIN GINKBILOBIN-2-LIKE"/>
    <property type="match status" value="1"/>
</dbReference>
<keyword evidence="6" id="KW-1015">Disulfide bond</keyword>
<evidence type="ECO:0000259" key="10">
    <source>
        <dbReference type="PROSITE" id="PS51473"/>
    </source>
</evidence>
<feature type="signal peptide" evidence="9">
    <location>
        <begin position="1"/>
        <end position="29"/>
    </location>
</feature>
<dbReference type="Pfam" id="PF01657">
    <property type="entry name" value="Stress-antifung"/>
    <property type="match status" value="1"/>
</dbReference>
<keyword evidence="12" id="KW-1185">Reference proteome</keyword>
<dbReference type="CDD" id="cd23509">
    <property type="entry name" value="Gnk2-like"/>
    <property type="match status" value="1"/>
</dbReference>
<dbReference type="InterPro" id="IPR038408">
    <property type="entry name" value="GNK2_sf"/>
</dbReference>
<evidence type="ECO:0000256" key="8">
    <source>
        <dbReference type="ARBA" id="ARBA00038393"/>
    </source>
</evidence>
<keyword evidence="4" id="KW-0677">Repeat</keyword>
<organism evidence="11 12">
    <name type="scientific">Tagetes erecta</name>
    <name type="common">African marigold</name>
    <dbReference type="NCBI Taxonomy" id="13708"/>
    <lineage>
        <taxon>Eukaryota</taxon>
        <taxon>Viridiplantae</taxon>
        <taxon>Streptophyta</taxon>
        <taxon>Embryophyta</taxon>
        <taxon>Tracheophyta</taxon>
        <taxon>Spermatophyta</taxon>
        <taxon>Magnoliopsida</taxon>
        <taxon>eudicotyledons</taxon>
        <taxon>Gunneridae</taxon>
        <taxon>Pentapetalae</taxon>
        <taxon>asterids</taxon>
        <taxon>campanulids</taxon>
        <taxon>Asterales</taxon>
        <taxon>Asteraceae</taxon>
        <taxon>Asteroideae</taxon>
        <taxon>Heliantheae alliance</taxon>
        <taxon>Tageteae</taxon>
        <taxon>Tagetes</taxon>
    </lineage>
</organism>
<evidence type="ECO:0000256" key="6">
    <source>
        <dbReference type="ARBA" id="ARBA00023157"/>
    </source>
</evidence>